<proteinExistence type="predicted"/>
<dbReference type="InterPro" id="IPR007511">
    <property type="entry name" value="DUF501"/>
</dbReference>
<dbReference type="AlphaFoldDB" id="A0A6J4NJ65"/>
<accession>A0A6J4NJ65</accession>
<dbReference type="Pfam" id="PF04417">
    <property type="entry name" value="DUF501"/>
    <property type="match status" value="2"/>
</dbReference>
<reference evidence="1" key="1">
    <citation type="submission" date="2020-02" db="EMBL/GenBank/DDBJ databases">
        <authorList>
            <person name="Meier V. D."/>
        </authorList>
    </citation>
    <scope>NUCLEOTIDE SEQUENCE</scope>
    <source>
        <strain evidence="1">AVDCRST_MAG03</strain>
    </source>
</reference>
<gene>
    <name evidence="1" type="ORF">AVDCRST_MAG03-286</name>
</gene>
<dbReference type="PANTHER" id="PTHR37163:SF1">
    <property type="entry name" value="DUF501 DOMAIN-CONTAINING PROTEIN"/>
    <property type="match status" value="1"/>
</dbReference>
<organism evidence="1">
    <name type="scientific">uncultured Rubrobacteraceae bacterium</name>
    <dbReference type="NCBI Taxonomy" id="349277"/>
    <lineage>
        <taxon>Bacteria</taxon>
        <taxon>Bacillati</taxon>
        <taxon>Actinomycetota</taxon>
        <taxon>Rubrobacteria</taxon>
        <taxon>Rubrobacterales</taxon>
        <taxon>Rubrobacteraceae</taxon>
        <taxon>environmental samples</taxon>
    </lineage>
</organism>
<dbReference type="PANTHER" id="PTHR37163">
    <property type="entry name" value="CONSERVED PROTEIN"/>
    <property type="match status" value="1"/>
</dbReference>
<evidence type="ECO:0000313" key="1">
    <source>
        <dbReference type="EMBL" id="CAA9386407.1"/>
    </source>
</evidence>
<protein>
    <submittedName>
        <fullName evidence="1">FIG004853: possible toxin to DivIC</fullName>
    </submittedName>
</protein>
<name>A0A6J4NJ65_9ACTN</name>
<dbReference type="EMBL" id="CADCUT010000015">
    <property type="protein sequence ID" value="CAA9386407.1"/>
    <property type="molecule type" value="Genomic_DNA"/>
</dbReference>
<sequence>MPEASKPEASKPRTSRDLAAVARQLGREPRPFRVAARCPFGLPSVIENERARNMPTSFWLTCPSLVAEISRIESTGGVREAGESVGAEAVGAIHEEHRALYGTRVAGVREGGNVKCLHAFTALGLAGAIPNAVAEWTLERLERPYPEDSCCTDASVEAPKT</sequence>